<organism evidence="8 9">
    <name type="scientific">[Torrubiella] hemipterigena</name>
    <dbReference type="NCBI Taxonomy" id="1531966"/>
    <lineage>
        <taxon>Eukaryota</taxon>
        <taxon>Fungi</taxon>
        <taxon>Dikarya</taxon>
        <taxon>Ascomycota</taxon>
        <taxon>Pezizomycotina</taxon>
        <taxon>Sordariomycetes</taxon>
        <taxon>Hypocreomycetidae</taxon>
        <taxon>Hypocreales</taxon>
        <taxon>Clavicipitaceae</taxon>
        <taxon>Clavicipitaceae incertae sedis</taxon>
        <taxon>'Torrubiella' clade</taxon>
    </lineage>
</organism>
<dbReference type="EMBL" id="CDHN01000003">
    <property type="protein sequence ID" value="CEJ89955.1"/>
    <property type="molecule type" value="Genomic_DNA"/>
</dbReference>
<dbReference type="AlphaFoldDB" id="A0A0A1THG4"/>
<feature type="region of interest" description="Disordered" evidence="5">
    <location>
        <begin position="67"/>
        <end position="92"/>
    </location>
</feature>
<feature type="transmembrane region" description="Helical" evidence="6">
    <location>
        <begin position="356"/>
        <end position="374"/>
    </location>
</feature>
<dbReference type="InterPro" id="IPR036259">
    <property type="entry name" value="MFS_trans_sf"/>
</dbReference>
<dbReference type="PANTHER" id="PTHR23501:SF107">
    <property type="entry name" value="TRANSPORTER, PUTATIVE (AFU_ORTHOLOGUE AFUA_7G04730)-RELATED"/>
    <property type="match status" value="1"/>
</dbReference>
<sequence>MSHVFFSFFCFRQRAKLASPCTRSAFSLIYPTEQAYYTHIMSHVADATIDRANRAALIAEKDAPVATAGSMDDNAPEEIKNDSLDSDNSSTHMQDGVRRAEALTTVWDEKTMIAMFILLYMVVFTDNMLQAVQGTLSPYITSDFGQHSLLSVTNVLASIVSGVCNLAIAKVIDIWGRAEGFAVMIIFVTLAMILKAACNSVEMYTAGNTIYWTGHTGILYIVTIMTADMTTVKNRLIMLGIQGTTVIASNLGGPQIATLFYDHANFRWAFGAFLIIEIFFAVPVLIIFILSKRKAIRLGKYPPREPTGATSIFGAIYHYCVEFDVVGMLLTIFGFSLFLLPFSIQQYAPNGWKTGYIIAMIILGLVCLAGFAIWEKYFAPVRYMPWRYLKNRTILLSCLLSGIMFLSIFVWDTYYYSYLIVVNDLSMSNASYVLNSFSVMSAFVGPFVGLIVRYTNSYKWVSIGAFPFAILGTALLIIFRHPGTNAGYLVMCQLFNGVSSGIWSLTAQIAIMASVSHQEVAVAIALFNLFSSVGAAISQAIAGAMWSNMLPDQLRQRLPAEVLPRLDEIYGDITIQTSWPIGDPVRDAIIDAYGYVMRLMVIIGSAFLPLCLLCVLLWKNIDLKSLKQTVGNVF</sequence>
<evidence type="ECO:0000256" key="5">
    <source>
        <dbReference type="SAM" id="MobiDB-lite"/>
    </source>
</evidence>
<comment type="subcellular location">
    <subcellularLocation>
        <location evidence="1">Membrane</location>
        <topology evidence="1">Multi-pass membrane protein</topology>
    </subcellularLocation>
</comment>
<evidence type="ECO:0000313" key="8">
    <source>
        <dbReference type="EMBL" id="CEJ89955.1"/>
    </source>
</evidence>
<dbReference type="Pfam" id="PF07690">
    <property type="entry name" value="MFS_1"/>
    <property type="match status" value="1"/>
</dbReference>
<dbReference type="InterPro" id="IPR020846">
    <property type="entry name" value="MFS_dom"/>
</dbReference>
<keyword evidence="4 6" id="KW-0472">Membrane</keyword>
<feature type="transmembrane region" description="Helical" evidence="6">
    <location>
        <begin position="236"/>
        <end position="256"/>
    </location>
</feature>
<dbReference type="OrthoDB" id="4078873at2759"/>
<evidence type="ECO:0000259" key="7">
    <source>
        <dbReference type="PROSITE" id="PS50850"/>
    </source>
</evidence>
<name>A0A0A1THG4_9HYPO</name>
<feature type="transmembrane region" description="Helical" evidence="6">
    <location>
        <begin position="268"/>
        <end position="290"/>
    </location>
</feature>
<feature type="transmembrane region" description="Helical" evidence="6">
    <location>
        <begin position="520"/>
        <end position="546"/>
    </location>
</feature>
<dbReference type="SUPFAM" id="SSF103473">
    <property type="entry name" value="MFS general substrate transporter"/>
    <property type="match status" value="1"/>
</dbReference>
<feature type="transmembrane region" description="Helical" evidence="6">
    <location>
        <begin position="112"/>
        <end position="129"/>
    </location>
</feature>
<dbReference type="InterPro" id="IPR011701">
    <property type="entry name" value="MFS"/>
</dbReference>
<keyword evidence="9" id="KW-1185">Reference proteome</keyword>
<dbReference type="PANTHER" id="PTHR23501">
    <property type="entry name" value="MAJOR FACILITATOR SUPERFAMILY"/>
    <property type="match status" value="1"/>
</dbReference>
<feature type="transmembrane region" description="Helical" evidence="6">
    <location>
        <begin position="460"/>
        <end position="480"/>
    </location>
</feature>
<feature type="domain" description="Major facilitator superfamily (MFS) profile" evidence="7">
    <location>
        <begin position="111"/>
        <end position="622"/>
    </location>
</feature>
<feature type="transmembrane region" description="Helical" evidence="6">
    <location>
        <begin position="486"/>
        <end position="513"/>
    </location>
</feature>
<dbReference type="HOGENOM" id="CLU_012970_1_0_1"/>
<gene>
    <name evidence="8" type="ORF">VHEMI05769</name>
</gene>
<dbReference type="Gene3D" id="1.20.1250.20">
    <property type="entry name" value="MFS general substrate transporter like domains"/>
    <property type="match status" value="2"/>
</dbReference>
<evidence type="ECO:0000256" key="4">
    <source>
        <dbReference type="ARBA" id="ARBA00023136"/>
    </source>
</evidence>
<feature type="transmembrane region" description="Helical" evidence="6">
    <location>
        <begin position="180"/>
        <end position="197"/>
    </location>
</feature>
<dbReference type="PROSITE" id="PS50850">
    <property type="entry name" value="MFS"/>
    <property type="match status" value="1"/>
</dbReference>
<evidence type="ECO:0000256" key="6">
    <source>
        <dbReference type="SAM" id="Phobius"/>
    </source>
</evidence>
<evidence type="ECO:0000256" key="1">
    <source>
        <dbReference type="ARBA" id="ARBA00004141"/>
    </source>
</evidence>
<feature type="transmembrane region" description="Helical" evidence="6">
    <location>
        <begin position="394"/>
        <end position="411"/>
    </location>
</feature>
<feature type="transmembrane region" description="Helical" evidence="6">
    <location>
        <begin position="595"/>
        <end position="618"/>
    </location>
</feature>
<dbReference type="GO" id="GO:0022857">
    <property type="term" value="F:transmembrane transporter activity"/>
    <property type="evidence" value="ECO:0007669"/>
    <property type="project" value="InterPro"/>
</dbReference>
<feature type="transmembrane region" description="Helical" evidence="6">
    <location>
        <begin position="209"/>
        <end position="229"/>
    </location>
</feature>
<evidence type="ECO:0000313" key="9">
    <source>
        <dbReference type="Proteomes" id="UP000039046"/>
    </source>
</evidence>
<reference evidence="8 9" key="1">
    <citation type="journal article" date="2015" name="Genome Announc.">
        <title>Draft Genome Sequence and Gene Annotation of the Entomopathogenic Fungus Verticillium hemipterigenum.</title>
        <authorList>
            <person name="Horn F."/>
            <person name="Habel A."/>
            <person name="Scharf D.H."/>
            <person name="Dworschak J."/>
            <person name="Brakhage A.A."/>
            <person name="Guthke R."/>
            <person name="Hertweck C."/>
            <person name="Linde J."/>
        </authorList>
    </citation>
    <scope>NUCLEOTIDE SEQUENCE [LARGE SCALE GENOMIC DNA]</scope>
</reference>
<keyword evidence="3 6" id="KW-1133">Transmembrane helix</keyword>
<feature type="transmembrane region" description="Helical" evidence="6">
    <location>
        <begin position="325"/>
        <end position="344"/>
    </location>
</feature>
<feature type="transmembrane region" description="Helical" evidence="6">
    <location>
        <begin position="431"/>
        <end position="453"/>
    </location>
</feature>
<dbReference type="Proteomes" id="UP000039046">
    <property type="component" value="Unassembled WGS sequence"/>
</dbReference>
<protein>
    <recommendedName>
        <fullName evidence="7">Major facilitator superfamily (MFS) profile domain-containing protein</fullName>
    </recommendedName>
</protein>
<accession>A0A0A1THG4</accession>
<evidence type="ECO:0000256" key="3">
    <source>
        <dbReference type="ARBA" id="ARBA00022989"/>
    </source>
</evidence>
<dbReference type="GO" id="GO:0005886">
    <property type="term" value="C:plasma membrane"/>
    <property type="evidence" value="ECO:0007669"/>
    <property type="project" value="TreeGrafter"/>
</dbReference>
<evidence type="ECO:0000256" key="2">
    <source>
        <dbReference type="ARBA" id="ARBA00022692"/>
    </source>
</evidence>
<feature type="transmembrane region" description="Helical" evidence="6">
    <location>
        <begin position="149"/>
        <end position="168"/>
    </location>
</feature>
<keyword evidence="2 6" id="KW-0812">Transmembrane</keyword>
<proteinExistence type="predicted"/>